<keyword evidence="3" id="KW-1185">Reference proteome</keyword>
<dbReference type="AlphaFoldDB" id="A0A9W7D5A6"/>
<feature type="coiled-coil region" evidence="1">
    <location>
        <begin position="22"/>
        <end position="90"/>
    </location>
</feature>
<dbReference type="Proteomes" id="UP001165121">
    <property type="component" value="Unassembled WGS sequence"/>
</dbReference>
<evidence type="ECO:0000313" key="3">
    <source>
        <dbReference type="Proteomes" id="UP001165121"/>
    </source>
</evidence>
<feature type="coiled-coil region" evidence="1">
    <location>
        <begin position="281"/>
        <end position="352"/>
    </location>
</feature>
<evidence type="ECO:0000313" key="2">
    <source>
        <dbReference type="EMBL" id="GMF60552.1"/>
    </source>
</evidence>
<comment type="caution">
    <text evidence="2">The sequence shown here is derived from an EMBL/GenBank/DDBJ whole genome shotgun (WGS) entry which is preliminary data.</text>
</comment>
<feature type="coiled-coil region" evidence="1">
    <location>
        <begin position="215"/>
        <end position="256"/>
    </location>
</feature>
<evidence type="ECO:0000256" key="1">
    <source>
        <dbReference type="SAM" id="Coils"/>
    </source>
</evidence>
<organism evidence="2 3">
    <name type="scientific">Phytophthora fragariaefolia</name>
    <dbReference type="NCBI Taxonomy" id="1490495"/>
    <lineage>
        <taxon>Eukaryota</taxon>
        <taxon>Sar</taxon>
        <taxon>Stramenopiles</taxon>
        <taxon>Oomycota</taxon>
        <taxon>Peronosporomycetes</taxon>
        <taxon>Peronosporales</taxon>
        <taxon>Peronosporaceae</taxon>
        <taxon>Phytophthora</taxon>
    </lineage>
</organism>
<reference evidence="2" key="1">
    <citation type="submission" date="2023-04" db="EMBL/GenBank/DDBJ databases">
        <title>Phytophthora fragariaefolia NBRC 109709.</title>
        <authorList>
            <person name="Ichikawa N."/>
            <person name="Sato H."/>
            <person name="Tonouchi N."/>
        </authorList>
    </citation>
    <scope>NUCLEOTIDE SEQUENCE</scope>
    <source>
        <strain evidence="2">NBRC 109709</strain>
    </source>
</reference>
<accession>A0A9W7D5A6</accession>
<sequence>MMILDSVSEKLRSKHVRTLELLQRTLDENVELRERVAKLQKVWYSGFLVCQGLPRSNLSSELENEIERLKEEHARKLKEVEEAASAKLAEQVLAADTLVAANNKLKNNMITMDVALRDARDRLKYERQTWNGERAQLEATISEATKTLPPASPSRLKRNQPQTEALIEEEKSNQRLEAELVLSRQACSNADAARQSAEARLIEVKNDFERVFKEAATQREQIAALQTQLATAQQQQKTMSDELKSLRERNRALEGKSPKERPSSAASAKLQLQQMTLLAKLQDTEERYDKLDIEHRNLQSQTTRLQQQLANEIAQRRADAAESGIFAIHVELKRENFQLRAQVEELKALQRRFLTTAKKKTMSFPSL</sequence>
<proteinExistence type="predicted"/>
<keyword evidence="1" id="KW-0175">Coiled coil</keyword>
<protein>
    <submittedName>
        <fullName evidence="2">Unnamed protein product</fullName>
    </submittedName>
</protein>
<name>A0A9W7D5A6_9STRA</name>
<gene>
    <name evidence="2" type="ORF">Pfra01_002625400</name>
</gene>
<dbReference type="OrthoDB" id="167534at2759"/>
<dbReference type="EMBL" id="BSXT01005480">
    <property type="protein sequence ID" value="GMF60552.1"/>
    <property type="molecule type" value="Genomic_DNA"/>
</dbReference>